<protein>
    <submittedName>
        <fullName evidence="1">Uncharacterized protein</fullName>
    </submittedName>
</protein>
<feature type="non-terminal residue" evidence="1">
    <location>
        <position position="1"/>
    </location>
</feature>
<organism evidence="1 2">
    <name type="scientific">Habropoda laboriosa</name>
    <dbReference type="NCBI Taxonomy" id="597456"/>
    <lineage>
        <taxon>Eukaryota</taxon>
        <taxon>Metazoa</taxon>
        <taxon>Ecdysozoa</taxon>
        <taxon>Arthropoda</taxon>
        <taxon>Hexapoda</taxon>
        <taxon>Insecta</taxon>
        <taxon>Pterygota</taxon>
        <taxon>Neoptera</taxon>
        <taxon>Endopterygota</taxon>
        <taxon>Hymenoptera</taxon>
        <taxon>Apocrita</taxon>
        <taxon>Aculeata</taxon>
        <taxon>Apoidea</taxon>
        <taxon>Anthophila</taxon>
        <taxon>Apidae</taxon>
        <taxon>Habropoda</taxon>
    </lineage>
</organism>
<gene>
    <name evidence="1" type="ORF">WH47_06112</name>
</gene>
<proteinExistence type="predicted"/>
<name>A0A0L7QRN4_9HYME</name>
<dbReference type="EMBL" id="KQ414775">
    <property type="protein sequence ID" value="KOC61288.1"/>
    <property type="molecule type" value="Genomic_DNA"/>
</dbReference>
<evidence type="ECO:0000313" key="2">
    <source>
        <dbReference type="Proteomes" id="UP000053825"/>
    </source>
</evidence>
<dbReference type="AlphaFoldDB" id="A0A0L7QRN4"/>
<dbReference type="Proteomes" id="UP000053825">
    <property type="component" value="Unassembled WGS sequence"/>
</dbReference>
<sequence length="152" mass="16949">LTFSSAVGISREAAVAWIVSDSKLVSFTSRHLGTGPTQHDTFVRARCNRVVPPALATYLYLVPSRSIALPPPSSPLPSSFLPAPCSVSRRRGSWRKRDGYTVLRSQCRGHAYKPDRDWPDPIHVAMVTFLRPSVHQCPCSRLCPFNYPFHVC</sequence>
<accession>A0A0L7QRN4</accession>
<reference evidence="1 2" key="1">
    <citation type="submission" date="2015-07" db="EMBL/GenBank/DDBJ databases">
        <title>The genome of Habropoda laboriosa.</title>
        <authorList>
            <person name="Pan H."/>
            <person name="Kapheim K."/>
        </authorList>
    </citation>
    <scope>NUCLEOTIDE SEQUENCE [LARGE SCALE GENOMIC DNA]</scope>
    <source>
        <strain evidence="1">0110345459</strain>
    </source>
</reference>
<evidence type="ECO:0000313" key="1">
    <source>
        <dbReference type="EMBL" id="KOC61288.1"/>
    </source>
</evidence>
<keyword evidence="2" id="KW-1185">Reference proteome</keyword>